<dbReference type="InterPro" id="IPR019760">
    <property type="entry name" value="DNA-dir_DNA_pol_A_CS"/>
</dbReference>
<dbReference type="CDD" id="cd08637">
    <property type="entry name" value="DNA_pol_A_pol_I_C"/>
    <property type="match status" value="1"/>
</dbReference>
<dbReference type="SUPFAM" id="SSF47807">
    <property type="entry name" value="5' to 3' exonuclease, C-terminal subdomain"/>
    <property type="match status" value="1"/>
</dbReference>
<evidence type="ECO:0000256" key="2">
    <source>
        <dbReference type="ARBA" id="ARBA00012417"/>
    </source>
</evidence>
<dbReference type="InterPro" id="IPR012328">
    <property type="entry name" value="Chalcone/stilbene_synt_C"/>
</dbReference>
<dbReference type="SMART" id="SM00279">
    <property type="entry name" value="HhH2"/>
    <property type="match status" value="1"/>
</dbReference>
<evidence type="ECO:0000313" key="21">
    <source>
        <dbReference type="EMBL" id="CAE7533493.1"/>
    </source>
</evidence>
<evidence type="ECO:0000313" key="22">
    <source>
        <dbReference type="Proteomes" id="UP000649617"/>
    </source>
</evidence>
<keyword evidence="12" id="KW-0239">DNA-directed DNA polymerase</keyword>
<dbReference type="Pfam" id="PF01121">
    <property type="entry name" value="CoaE"/>
    <property type="match status" value="1"/>
</dbReference>
<dbReference type="Gene3D" id="1.10.150.20">
    <property type="entry name" value="5' to 3' exonuclease, C-terminal subdomain"/>
    <property type="match status" value="2"/>
</dbReference>
<proteinExistence type="inferred from homology"/>
<dbReference type="SUPFAM" id="SSF52540">
    <property type="entry name" value="P-loop containing nucleoside triphosphate hydrolases"/>
    <property type="match status" value="1"/>
</dbReference>
<dbReference type="InterPro" id="IPR036397">
    <property type="entry name" value="RNaseH_sf"/>
</dbReference>
<dbReference type="SUPFAM" id="SSF53098">
    <property type="entry name" value="Ribonuclease H-like"/>
    <property type="match status" value="1"/>
</dbReference>
<keyword evidence="22" id="KW-1185">Reference proteome</keyword>
<evidence type="ECO:0000256" key="16">
    <source>
        <dbReference type="ARBA" id="ARBA00049244"/>
    </source>
</evidence>
<dbReference type="GO" id="GO:0004140">
    <property type="term" value="F:dephospho-CoA kinase activity"/>
    <property type="evidence" value="ECO:0007669"/>
    <property type="project" value="InterPro"/>
</dbReference>
<dbReference type="InterPro" id="IPR002938">
    <property type="entry name" value="FAD-bd"/>
</dbReference>
<keyword evidence="5" id="KW-0235">DNA replication</keyword>
<dbReference type="CDD" id="cd02022">
    <property type="entry name" value="DPCK"/>
    <property type="match status" value="1"/>
</dbReference>
<keyword evidence="10" id="KW-0269">Exonuclease</keyword>
<comment type="catalytic activity">
    <reaction evidence="16">
        <text>DNA(n) + a 2'-deoxyribonucleoside 5'-triphosphate = DNA(n+1) + diphosphate</text>
        <dbReference type="Rhea" id="RHEA:22508"/>
        <dbReference type="Rhea" id="RHEA-COMP:17339"/>
        <dbReference type="Rhea" id="RHEA-COMP:17340"/>
        <dbReference type="ChEBI" id="CHEBI:33019"/>
        <dbReference type="ChEBI" id="CHEBI:61560"/>
        <dbReference type="ChEBI" id="CHEBI:173112"/>
        <dbReference type="EC" id="2.7.7.7"/>
    </reaction>
</comment>
<name>A0A812TQU7_SYMPI</name>
<dbReference type="GO" id="GO:0005524">
    <property type="term" value="F:ATP binding"/>
    <property type="evidence" value="ECO:0007669"/>
    <property type="project" value="UniProtKB-KW"/>
</dbReference>
<comment type="caution">
    <text evidence="21">The sequence shown here is derived from an EMBL/GenBank/DDBJ whole genome shotgun (WGS) entry which is preliminary data.</text>
</comment>
<comment type="catalytic activity">
    <reaction evidence="15">
        <text>ATP + H2O = ADP + phosphate + H(+)</text>
        <dbReference type="Rhea" id="RHEA:13065"/>
        <dbReference type="ChEBI" id="CHEBI:15377"/>
        <dbReference type="ChEBI" id="CHEBI:15378"/>
        <dbReference type="ChEBI" id="CHEBI:30616"/>
        <dbReference type="ChEBI" id="CHEBI:43474"/>
        <dbReference type="ChEBI" id="CHEBI:456216"/>
        <dbReference type="EC" id="3.6.4.13"/>
    </reaction>
</comment>
<dbReference type="GO" id="GO:0008408">
    <property type="term" value="F:3'-5' exonuclease activity"/>
    <property type="evidence" value="ECO:0007669"/>
    <property type="project" value="InterPro"/>
</dbReference>
<dbReference type="GO" id="GO:0003887">
    <property type="term" value="F:DNA-directed DNA polymerase activity"/>
    <property type="evidence" value="ECO:0007669"/>
    <property type="project" value="UniProtKB-KW"/>
</dbReference>
<dbReference type="Pfam" id="PF02797">
    <property type="entry name" value="Chal_sti_synt_C"/>
    <property type="match status" value="1"/>
</dbReference>
<evidence type="ECO:0000259" key="20">
    <source>
        <dbReference type="SMART" id="SM00482"/>
    </source>
</evidence>
<dbReference type="SMART" id="SM00482">
    <property type="entry name" value="POLAc"/>
    <property type="match status" value="1"/>
</dbReference>
<feature type="domain" description="3'-5' exonuclease" evidence="18">
    <location>
        <begin position="352"/>
        <end position="537"/>
    </location>
</feature>
<dbReference type="GO" id="GO:0016746">
    <property type="term" value="F:acyltransferase activity"/>
    <property type="evidence" value="ECO:0007669"/>
    <property type="project" value="InterPro"/>
</dbReference>
<gene>
    <name evidence="21" type="primary">polA</name>
    <name evidence="21" type="ORF">SPIL2461_LOCUS14074</name>
</gene>
<dbReference type="HAMAP" id="MF_00376">
    <property type="entry name" value="Dephospho_CoA_kinase"/>
    <property type="match status" value="1"/>
</dbReference>
<dbReference type="InterPro" id="IPR002421">
    <property type="entry name" value="5-3_exonuclease"/>
</dbReference>
<dbReference type="InterPro" id="IPR029060">
    <property type="entry name" value="PIN-like_dom_sf"/>
</dbReference>
<evidence type="ECO:0000256" key="10">
    <source>
        <dbReference type="ARBA" id="ARBA00022839"/>
    </source>
</evidence>
<evidence type="ECO:0000256" key="13">
    <source>
        <dbReference type="ARBA" id="ARBA00023125"/>
    </source>
</evidence>
<dbReference type="PRINTS" id="PR00868">
    <property type="entry name" value="DNAPOLI"/>
</dbReference>
<reference evidence="21" key="1">
    <citation type="submission" date="2021-02" db="EMBL/GenBank/DDBJ databases">
        <authorList>
            <person name="Dougan E. K."/>
            <person name="Rhodes N."/>
            <person name="Thang M."/>
            <person name="Chan C."/>
        </authorList>
    </citation>
    <scope>NUCLEOTIDE SEQUENCE</scope>
</reference>
<dbReference type="SUPFAM" id="SSF88723">
    <property type="entry name" value="PIN domain-like"/>
    <property type="match status" value="1"/>
</dbReference>
<dbReference type="Pfam" id="PF01494">
    <property type="entry name" value="FAD_binding_3"/>
    <property type="match status" value="1"/>
</dbReference>
<dbReference type="CDD" id="cd09859">
    <property type="entry name" value="PIN_53EXO"/>
    <property type="match status" value="1"/>
</dbReference>
<dbReference type="InterPro" id="IPR012337">
    <property type="entry name" value="RNaseH-like_sf"/>
</dbReference>
<dbReference type="PROSITE" id="PS51219">
    <property type="entry name" value="DPCK"/>
    <property type="match status" value="1"/>
</dbReference>
<dbReference type="Gene3D" id="3.50.50.60">
    <property type="entry name" value="FAD/NAD(P)-binding domain"/>
    <property type="match status" value="1"/>
</dbReference>
<dbReference type="InterPro" id="IPR001099">
    <property type="entry name" value="Chalcone/stilbene_synt_N"/>
</dbReference>
<dbReference type="InterPro" id="IPR008918">
    <property type="entry name" value="HhH2"/>
</dbReference>
<evidence type="ECO:0000256" key="12">
    <source>
        <dbReference type="ARBA" id="ARBA00022932"/>
    </source>
</evidence>
<dbReference type="CDD" id="cd06139">
    <property type="entry name" value="DNA_polA_I_Ecoli_like_exo"/>
    <property type="match status" value="1"/>
</dbReference>
<organism evidence="21 22">
    <name type="scientific">Symbiodinium pilosum</name>
    <name type="common">Dinoflagellate</name>
    <dbReference type="NCBI Taxonomy" id="2952"/>
    <lineage>
        <taxon>Eukaryota</taxon>
        <taxon>Sar</taxon>
        <taxon>Alveolata</taxon>
        <taxon>Dinophyceae</taxon>
        <taxon>Suessiales</taxon>
        <taxon>Symbiodiniaceae</taxon>
        <taxon>Symbiodinium</taxon>
    </lineage>
</organism>
<dbReference type="CDD" id="cd00831">
    <property type="entry name" value="CHS_like"/>
    <property type="match status" value="1"/>
</dbReference>
<dbReference type="SUPFAM" id="SSF53335">
    <property type="entry name" value="S-adenosyl-L-methionine-dependent methyltransferases"/>
    <property type="match status" value="1"/>
</dbReference>
<dbReference type="NCBIfam" id="TIGR00593">
    <property type="entry name" value="pola"/>
    <property type="match status" value="1"/>
</dbReference>
<dbReference type="Pfam" id="PF00195">
    <property type="entry name" value="Chal_sti_synt_N"/>
    <property type="match status" value="1"/>
</dbReference>
<dbReference type="Gene3D" id="3.30.420.10">
    <property type="entry name" value="Ribonuclease H-like superfamily/Ribonuclease H"/>
    <property type="match status" value="1"/>
</dbReference>
<feature type="region of interest" description="Disordered" evidence="17">
    <location>
        <begin position="1"/>
        <end position="29"/>
    </location>
</feature>
<dbReference type="NCBIfam" id="NF004397">
    <property type="entry name" value="PRK05755.1"/>
    <property type="match status" value="1"/>
</dbReference>
<evidence type="ECO:0000256" key="1">
    <source>
        <dbReference type="ARBA" id="ARBA00007705"/>
    </source>
</evidence>
<keyword evidence="8" id="KW-0227">DNA damage</keyword>
<evidence type="ECO:0000256" key="17">
    <source>
        <dbReference type="SAM" id="MobiDB-lite"/>
    </source>
</evidence>
<dbReference type="GO" id="GO:0008409">
    <property type="term" value="F:5'-3' exonuclease activity"/>
    <property type="evidence" value="ECO:0007669"/>
    <property type="project" value="InterPro"/>
</dbReference>
<dbReference type="GO" id="GO:0006302">
    <property type="term" value="P:double-strand break repair"/>
    <property type="evidence" value="ECO:0007669"/>
    <property type="project" value="TreeGrafter"/>
</dbReference>
<dbReference type="SMART" id="SM00475">
    <property type="entry name" value="53EXOc"/>
    <property type="match status" value="1"/>
</dbReference>
<dbReference type="Gene3D" id="1.20.1060.10">
    <property type="entry name" value="Taq DNA Polymerase, Chain T, domain 4"/>
    <property type="match status" value="1"/>
</dbReference>
<dbReference type="PROSITE" id="PS00447">
    <property type="entry name" value="DNA_POLYMERASE_A"/>
    <property type="match status" value="1"/>
</dbReference>
<dbReference type="GO" id="GO:0015937">
    <property type="term" value="P:coenzyme A biosynthetic process"/>
    <property type="evidence" value="ECO:0007669"/>
    <property type="project" value="InterPro"/>
</dbReference>
<feature type="domain" description="DNA-directed DNA polymerase family A palm" evidence="20">
    <location>
        <begin position="704"/>
        <end position="923"/>
    </location>
</feature>
<evidence type="ECO:0000256" key="3">
    <source>
        <dbReference type="ARBA" id="ARBA00022679"/>
    </source>
</evidence>
<dbReference type="CDD" id="cd09898">
    <property type="entry name" value="H3TH_53EXO"/>
    <property type="match status" value="1"/>
</dbReference>
<dbReference type="Gene3D" id="3.40.50.300">
    <property type="entry name" value="P-loop containing nucleotide triphosphate hydrolases"/>
    <property type="match status" value="1"/>
</dbReference>
<evidence type="ECO:0000256" key="11">
    <source>
        <dbReference type="ARBA" id="ARBA00022840"/>
    </source>
</evidence>
<dbReference type="GO" id="GO:0003724">
    <property type="term" value="F:RNA helicase activity"/>
    <property type="evidence" value="ECO:0007669"/>
    <property type="project" value="UniProtKB-EC"/>
</dbReference>
<dbReference type="InterPro" id="IPR001977">
    <property type="entry name" value="Depp_CoAkinase"/>
</dbReference>
<dbReference type="FunFam" id="1.10.150.20:FF:000002">
    <property type="entry name" value="DNA polymerase I"/>
    <property type="match status" value="1"/>
</dbReference>
<dbReference type="InterPro" id="IPR041698">
    <property type="entry name" value="Methyltransf_25"/>
</dbReference>
<evidence type="ECO:0000256" key="15">
    <source>
        <dbReference type="ARBA" id="ARBA00047984"/>
    </source>
</evidence>
<feature type="domain" description="5'-3' exonuclease" evidence="19">
    <location>
        <begin position="53"/>
        <end position="311"/>
    </location>
</feature>
<dbReference type="EC" id="2.7.7.7" evidence="2"/>
<dbReference type="InterPro" id="IPR016039">
    <property type="entry name" value="Thiolase-like"/>
</dbReference>
<dbReference type="Pfam" id="PF02739">
    <property type="entry name" value="5_3_exonuc_N"/>
    <property type="match status" value="1"/>
</dbReference>
<dbReference type="SUPFAM" id="SSF51905">
    <property type="entry name" value="FAD/NAD(P)-binding domain"/>
    <property type="match status" value="1"/>
</dbReference>
<evidence type="ECO:0000256" key="8">
    <source>
        <dbReference type="ARBA" id="ARBA00022763"/>
    </source>
</evidence>
<dbReference type="NCBIfam" id="TIGR00152">
    <property type="entry name" value="dephospho-CoA kinase"/>
    <property type="match status" value="1"/>
</dbReference>
<dbReference type="EMBL" id="CAJNIZ010031902">
    <property type="protein sequence ID" value="CAE7533493.1"/>
    <property type="molecule type" value="Genomic_DNA"/>
</dbReference>
<dbReference type="SUPFAM" id="SSF56672">
    <property type="entry name" value="DNA/RNA polymerases"/>
    <property type="match status" value="1"/>
</dbReference>
<dbReference type="GO" id="GO:0003677">
    <property type="term" value="F:DNA binding"/>
    <property type="evidence" value="ECO:0007669"/>
    <property type="project" value="UniProtKB-KW"/>
</dbReference>
<dbReference type="FunFam" id="1.20.1060.10:FF:000001">
    <property type="entry name" value="DNA polymerase I"/>
    <property type="match status" value="1"/>
</dbReference>
<evidence type="ECO:0000256" key="7">
    <source>
        <dbReference type="ARBA" id="ARBA00022741"/>
    </source>
</evidence>
<dbReference type="InterPro" id="IPR027417">
    <property type="entry name" value="P-loop_NTPase"/>
</dbReference>
<keyword evidence="13" id="KW-0238">DNA-binding</keyword>
<evidence type="ECO:0000256" key="6">
    <source>
        <dbReference type="ARBA" id="ARBA00022722"/>
    </source>
</evidence>
<dbReference type="PANTHER" id="PTHR10133">
    <property type="entry name" value="DNA POLYMERASE I"/>
    <property type="match status" value="1"/>
</dbReference>
<dbReference type="InterPro" id="IPR036279">
    <property type="entry name" value="5-3_exonuclease_C_sf"/>
</dbReference>
<dbReference type="GO" id="GO:0071949">
    <property type="term" value="F:FAD binding"/>
    <property type="evidence" value="ECO:0007669"/>
    <property type="project" value="InterPro"/>
</dbReference>
<dbReference type="InterPro" id="IPR036188">
    <property type="entry name" value="FAD/NAD-bd_sf"/>
</dbReference>
<evidence type="ECO:0000256" key="9">
    <source>
        <dbReference type="ARBA" id="ARBA00022801"/>
    </source>
</evidence>
<protein>
    <recommendedName>
        <fullName evidence="2">DNA-directed DNA polymerase</fullName>
        <ecNumber evidence="2">2.7.7.7</ecNumber>
    </recommendedName>
</protein>
<evidence type="ECO:0000256" key="5">
    <source>
        <dbReference type="ARBA" id="ARBA00022705"/>
    </source>
</evidence>
<dbReference type="Pfam" id="PF01612">
    <property type="entry name" value="DNA_pol_A_exo1"/>
    <property type="match status" value="1"/>
</dbReference>
<dbReference type="InterPro" id="IPR043502">
    <property type="entry name" value="DNA/RNA_pol_sf"/>
</dbReference>
<dbReference type="CDD" id="cd02440">
    <property type="entry name" value="AdoMet_MTases"/>
    <property type="match status" value="1"/>
</dbReference>
<dbReference type="Gene3D" id="3.40.50.150">
    <property type="entry name" value="Vaccinia Virus protein VP39"/>
    <property type="match status" value="1"/>
</dbReference>
<keyword evidence="4" id="KW-0548">Nucleotidyltransferase</keyword>
<dbReference type="PANTHER" id="PTHR10133:SF27">
    <property type="entry name" value="DNA POLYMERASE NU"/>
    <property type="match status" value="1"/>
</dbReference>
<sequence>MQPFAPLTPQTRDRPATATRLSSSMANDEILPASDAPATAEPTADGTSTTHPGPDWTVYVVDAHSLIFQVFHAIPEMTSPRGEQVNAVYGFTRDLLFLLQEKRPTSLICAFDAPGDTFRHSLFEGYKADRGAMPDELRAQLPKIQEIVTALGIPVMSVPNYEADDILATLARQCDQQQTRCYLVTGDKDCRQLITKHVSVYNIRKDQVYDATALFGDWAITPEQVVDFQALVGDKVDNVPGVPLIGPKTASTLLTDLGSLEDILNKPEQARGKKTQENLRNFRDQALLSRDLVRLDSDVPIEVDWPSTQVGGRNQEKLAELFADFGFRSLAERIAELDGGDEPPQSEWEGDYQTITSLEELQAIVPELSQTEWLSIDTETTAINPRQAQLVGVSLATEPGRAWYVPVRGPAGDTVLDEQAALDLLRPVIENPDVAKVGQNLKYDAVVLRGAGVNLAGIRFDTMVASYLLDAGERTHNLDYLAKRYLNHTTVKIDELIGKGKNQKRMDEAPVAKVGFYAAEDADVPLRLQPILEDRLDHAELTTLNDDVEAPLIEVLAEMEWNGVRVDRDRLGELSERFAERLQELAEEIEEIAGHPFNIASPKQLAEVLFQEQRLPVIKKTKTGPSTDASVLEQLAEQHPLPRLIVEHRQYAKLKGTYVDALPELIHPETGRVHCSFNQVVAATGRLSCSDPNLQNIPIRTAEGREIRSAFTAGEPGWKLLTADYSQIELRVLAHFTEDETLSRAFREDQDIHTLVASQVNGVDLDDVTSEMRRGAKAVNFGIIYGQSAFGLAKSLGIPKDEAARFINEYFARYPGVGEFMHQTLDACREQGHVETLLGRRRAISGVRKFEPPKGQLFDDRPAPLQLNLPERTAVNTVIQGTAADLIKLAMLAVYRRMKSENLKSKLILQIHDELVFDAPETELDQLSALVREEMEGVMSLRVPLRVDLAIGDNWAERQDPNMQRVLSPEWLDDPSIDEDLHTAAHAGLRRINAWSQTSRFLRRALAQVANRRGVSSLSVLDVACGSGDLARTLAARPLRGGVRLTVEGCDISPQAISQARDLAERIDSPTTFYQHDAIRAAFPKSYDVVLCTLFLHHLTDTEAVTLLRRMAAACTSAVMVDDLVRSRAGYWLAWTGCRLLSRCPVVHNDGPVSVEGAFRPDEALGLAAQAGLDGAAYQRVWDAVVIGAGLAGAAASYQLAQRGRRVLLVEAKPFPRGKVCGGCLNARAIDVFQQLGLGGLLEEAGAAPYERMQLHAGGRSLVMPIPQGLAVTRQTIDQLLVDAAVGVGVRFVDAAPAQVLPANDGDTRGVRIGSPHALNATTVQARVVLACDGLGRPSLTDLREMQPQVSNNSRIGLGAVLPASALHKLRPADALQMVVGRDGYVGFSLCEEGRISVAAAIDRRALTDGAKPAKVIAGILKQAGVAPEEALDQASWRGTRPLSQRCGTVAAHRLLLVGDAAGYVEPFTGEGMAAALEGSLLAGRIADQAIDRWSPRIASQWQSTYTRAVRSRQRACSRLAWLLRRPRLTRLAMRLVERDRRMGASIDGIGLALPEHWVTQADATQHALATSRATNGQRNFAERVYQNAGIMSRHSVLLEASSEVGEPVRQSYYDPASEQNPNGPSTADRMESYRANASVLAHRAAADALADAGVAAEQVTQLVTVSCSGFYAPGFDISLIQGLPLAAGVGRTHVGFMGCHGALNGLRVARSLAEADPSATVLLVAVELCSLHYQYDWTPQRIVSNSLFADGAAALVVRGADAASGGGLPIRDNWSHVADNSADAMTWNIGDHGFEMTLSPEVPGLIDQTLPPRMDEWLARHDLTVADVQNWAVHPGGPKILEACESALKLPPSALSASRATLSKYGNMSSPTVLFVLKELLQSHGAGPTVMLGFGPGLAIESALGSPASLALRLLVACRPQKTALLTIGLIGGIASGKSTVAQLLAEEGAVVLDADRFAHQALAEPGVLAQLSERWGPGILDADGALDRRQVAKRVFDDSPDAADERRFLEQLVHPRVRAKLKQAIADHAASGGSVAVLDIPLLIEAGWAADCDLVLFVDSDPDQRRARAAQRGWGSGELAQREAAQLPIAEKRLRADHVIDNDGDLESLRRSVEAFWCNEVAPRVSG</sequence>
<dbReference type="InterPro" id="IPR002298">
    <property type="entry name" value="DNA_polymerase_A"/>
</dbReference>
<dbReference type="Pfam" id="PF00476">
    <property type="entry name" value="DNA_pol_A"/>
    <property type="match status" value="1"/>
</dbReference>
<evidence type="ECO:0000259" key="18">
    <source>
        <dbReference type="SMART" id="SM00474"/>
    </source>
</evidence>
<keyword evidence="9" id="KW-0378">Hydrolase</keyword>
<dbReference type="InterPro" id="IPR029063">
    <property type="entry name" value="SAM-dependent_MTases_sf"/>
</dbReference>
<dbReference type="InterPro" id="IPR018320">
    <property type="entry name" value="DNA_polymerase_1"/>
</dbReference>
<dbReference type="Gene3D" id="3.30.70.370">
    <property type="match status" value="1"/>
</dbReference>
<keyword evidence="7" id="KW-0547">Nucleotide-binding</keyword>
<dbReference type="OrthoDB" id="275278at2759"/>
<accession>A0A812TQU7</accession>
<dbReference type="Gene3D" id="3.40.47.10">
    <property type="match status" value="2"/>
</dbReference>
<dbReference type="InterPro" id="IPR020045">
    <property type="entry name" value="DNA_polI_H3TH"/>
</dbReference>
<dbReference type="SUPFAM" id="SSF53901">
    <property type="entry name" value="Thiolase-like"/>
    <property type="match status" value="2"/>
</dbReference>
<dbReference type="InterPro" id="IPR020046">
    <property type="entry name" value="5-3_exonucl_a-hlix_arch_N"/>
</dbReference>
<evidence type="ECO:0000256" key="14">
    <source>
        <dbReference type="ARBA" id="ARBA00023204"/>
    </source>
</evidence>
<evidence type="ECO:0000256" key="4">
    <source>
        <dbReference type="ARBA" id="ARBA00022695"/>
    </source>
</evidence>
<dbReference type="Pfam" id="PF13649">
    <property type="entry name" value="Methyltransf_25"/>
    <property type="match status" value="1"/>
</dbReference>
<evidence type="ECO:0000259" key="19">
    <source>
        <dbReference type="SMART" id="SM00475"/>
    </source>
</evidence>
<keyword evidence="6" id="KW-0540">Nuclease</keyword>
<dbReference type="GO" id="GO:0006261">
    <property type="term" value="P:DNA-templated DNA replication"/>
    <property type="evidence" value="ECO:0007669"/>
    <property type="project" value="InterPro"/>
</dbReference>
<dbReference type="SMART" id="SM00474">
    <property type="entry name" value="35EXOc"/>
    <property type="match status" value="1"/>
</dbReference>
<comment type="similarity">
    <text evidence="1">Belongs to the DNA polymerase type-A family.</text>
</comment>
<dbReference type="FunFam" id="1.10.150.20:FF:000003">
    <property type="entry name" value="DNA polymerase I"/>
    <property type="match status" value="1"/>
</dbReference>
<dbReference type="InterPro" id="IPR002562">
    <property type="entry name" value="3'-5'_exonuclease_dom"/>
</dbReference>
<keyword evidence="14" id="KW-0234">DNA repair</keyword>
<keyword evidence="11" id="KW-0067">ATP-binding</keyword>
<dbReference type="Proteomes" id="UP000649617">
    <property type="component" value="Unassembled WGS sequence"/>
</dbReference>
<keyword evidence="3" id="KW-0808">Transferase</keyword>
<dbReference type="Gene3D" id="3.40.50.1010">
    <property type="entry name" value="5'-nuclease"/>
    <property type="match status" value="1"/>
</dbReference>
<dbReference type="FunFam" id="3.30.420.10:FF:000026">
    <property type="entry name" value="DNA polymerase I"/>
    <property type="match status" value="1"/>
</dbReference>
<dbReference type="InterPro" id="IPR001098">
    <property type="entry name" value="DNA-dir_DNA_pol_A_palm_dom"/>
</dbReference>
<dbReference type="Pfam" id="PF01367">
    <property type="entry name" value="5_3_exonuc"/>
    <property type="match status" value="1"/>
</dbReference>